<feature type="compositionally biased region" description="Basic and acidic residues" evidence="1">
    <location>
        <begin position="89"/>
        <end position="100"/>
    </location>
</feature>
<feature type="region of interest" description="Disordered" evidence="1">
    <location>
        <begin position="35"/>
        <end position="100"/>
    </location>
</feature>
<feature type="compositionally biased region" description="Basic and acidic residues" evidence="1">
    <location>
        <begin position="45"/>
        <end position="81"/>
    </location>
</feature>
<feature type="compositionally biased region" description="Basic and acidic residues" evidence="1">
    <location>
        <begin position="1"/>
        <end position="21"/>
    </location>
</feature>
<dbReference type="EMBL" id="JAWZYT010003832">
    <property type="protein sequence ID" value="KAK4296549.1"/>
    <property type="molecule type" value="Genomic_DNA"/>
</dbReference>
<protein>
    <submittedName>
        <fullName evidence="2">Uncharacterized protein</fullName>
    </submittedName>
</protein>
<reference evidence="2" key="1">
    <citation type="submission" date="2023-11" db="EMBL/GenBank/DDBJ databases">
        <title>Genome assemblies of two species of porcelain crab, Petrolisthes cinctipes and Petrolisthes manimaculis (Anomura: Porcellanidae).</title>
        <authorList>
            <person name="Angst P."/>
        </authorList>
    </citation>
    <scope>NUCLEOTIDE SEQUENCE</scope>
    <source>
        <strain evidence="2">PB745_02</strain>
        <tissue evidence="2">Gill</tissue>
    </source>
</reference>
<accession>A0AAE1NW30</accession>
<comment type="caution">
    <text evidence="2">The sequence shown here is derived from an EMBL/GenBank/DDBJ whole genome shotgun (WGS) entry which is preliminary data.</text>
</comment>
<evidence type="ECO:0000313" key="2">
    <source>
        <dbReference type="EMBL" id="KAK4296549.1"/>
    </source>
</evidence>
<gene>
    <name evidence="2" type="ORF">Pmani_030974</name>
</gene>
<organism evidence="2 3">
    <name type="scientific">Petrolisthes manimaculis</name>
    <dbReference type="NCBI Taxonomy" id="1843537"/>
    <lineage>
        <taxon>Eukaryota</taxon>
        <taxon>Metazoa</taxon>
        <taxon>Ecdysozoa</taxon>
        <taxon>Arthropoda</taxon>
        <taxon>Crustacea</taxon>
        <taxon>Multicrustacea</taxon>
        <taxon>Malacostraca</taxon>
        <taxon>Eumalacostraca</taxon>
        <taxon>Eucarida</taxon>
        <taxon>Decapoda</taxon>
        <taxon>Pleocyemata</taxon>
        <taxon>Anomura</taxon>
        <taxon>Galatheoidea</taxon>
        <taxon>Porcellanidae</taxon>
        <taxon>Petrolisthes</taxon>
    </lineage>
</organism>
<sequence>MVTLRNGERRGMSQGGERKVGYMEGGGRVVVVRVGGEGREEEEKEETRGMDGRRLSEVGNEDEGKEKKCYWGREVVEDGRQGGRRSMRRKQETENGKTSA</sequence>
<evidence type="ECO:0000313" key="3">
    <source>
        <dbReference type="Proteomes" id="UP001292094"/>
    </source>
</evidence>
<dbReference type="Proteomes" id="UP001292094">
    <property type="component" value="Unassembled WGS sequence"/>
</dbReference>
<name>A0AAE1NW30_9EUCA</name>
<feature type="region of interest" description="Disordered" evidence="1">
    <location>
        <begin position="1"/>
        <end position="23"/>
    </location>
</feature>
<dbReference type="AlphaFoldDB" id="A0AAE1NW30"/>
<keyword evidence="3" id="KW-1185">Reference proteome</keyword>
<proteinExistence type="predicted"/>
<evidence type="ECO:0000256" key="1">
    <source>
        <dbReference type="SAM" id="MobiDB-lite"/>
    </source>
</evidence>